<dbReference type="InterPro" id="IPR005913">
    <property type="entry name" value="dTDP_dehydrorham_reduct"/>
</dbReference>
<keyword evidence="6" id="KW-0560">Oxidoreductase</keyword>
<comment type="function">
    <text evidence="6">Catalyzes the reduction of dTDP-6-deoxy-L-lyxo-4-hexulose to yield dTDP-L-rhamnose.</text>
</comment>
<evidence type="ECO:0000313" key="9">
    <source>
        <dbReference type="Proteomes" id="UP000295164"/>
    </source>
</evidence>
<dbReference type="AlphaFoldDB" id="A0A4R4E3A7"/>
<evidence type="ECO:0000256" key="6">
    <source>
        <dbReference type="RuleBase" id="RU364082"/>
    </source>
</evidence>
<keyword evidence="9" id="KW-1185">Reference proteome</keyword>
<dbReference type="RefSeq" id="WP_131850966.1">
    <property type="nucleotide sequence ID" value="NZ_SKFH01000004.1"/>
</dbReference>
<dbReference type="Pfam" id="PF04321">
    <property type="entry name" value="RmlD_sub_bind"/>
    <property type="match status" value="1"/>
</dbReference>
<keyword evidence="6" id="KW-0521">NADP</keyword>
<name>A0A4R4E3A7_9BACT</name>
<dbReference type="Gene3D" id="3.40.50.720">
    <property type="entry name" value="NAD(P)-binding Rossmann-like Domain"/>
    <property type="match status" value="1"/>
</dbReference>
<dbReference type="SUPFAM" id="SSF51735">
    <property type="entry name" value="NAD(P)-binding Rossmann-fold domains"/>
    <property type="match status" value="1"/>
</dbReference>
<sequence length="295" mass="32384">MQTVLITGANGFVGNYLCERLAPHFRVLASGRGDCRLSFSHPSLTYEALDITDGPAVQQMLKRVRPDVIVHGAAISQPDRCEQDHAEADAINVGGTRHLLEGAGGAQFVYLSTDFVFSGDQGFYKEDDPQGPVNYYGETKQRAEEWVRSYTGPWSIVRTVLVYGAPRAGRGNLLTMVADNLRAGKPLRIFNDQLRTPTYVGDLVEALARIVQERRLGTWHISGADPRTPYEIAVAVARHLGLDESLITPETEQTFAQPARRPPKTGFDISKARMELGYEPTPFVAGLCKTLGIPG</sequence>
<organism evidence="8 9">
    <name type="scientific">Flaviaesturariibacter aridisoli</name>
    <dbReference type="NCBI Taxonomy" id="2545761"/>
    <lineage>
        <taxon>Bacteria</taxon>
        <taxon>Pseudomonadati</taxon>
        <taxon>Bacteroidota</taxon>
        <taxon>Chitinophagia</taxon>
        <taxon>Chitinophagales</taxon>
        <taxon>Chitinophagaceae</taxon>
        <taxon>Flaviaestuariibacter</taxon>
    </lineage>
</organism>
<evidence type="ECO:0000256" key="4">
    <source>
        <dbReference type="ARBA" id="ARBA00017099"/>
    </source>
</evidence>
<reference evidence="8 9" key="1">
    <citation type="submission" date="2019-03" db="EMBL/GenBank/DDBJ databases">
        <authorList>
            <person name="Kim M.K.M."/>
        </authorList>
    </citation>
    <scope>NUCLEOTIDE SEQUENCE [LARGE SCALE GENOMIC DNA]</scope>
    <source>
        <strain evidence="8 9">17J68-15</strain>
    </source>
</reference>
<dbReference type="PANTHER" id="PTHR10491:SF4">
    <property type="entry name" value="METHIONINE ADENOSYLTRANSFERASE 2 SUBUNIT BETA"/>
    <property type="match status" value="1"/>
</dbReference>
<dbReference type="GO" id="GO:0008831">
    <property type="term" value="F:dTDP-4-dehydrorhamnose reductase activity"/>
    <property type="evidence" value="ECO:0007669"/>
    <property type="project" value="UniProtKB-EC"/>
</dbReference>
<evidence type="ECO:0000256" key="2">
    <source>
        <dbReference type="ARBA" id="ARBA00010944"/>
    </source>
</evidence>
<accession>A0A4R4E3A7</accession>
<evidence type="ECO:0000256" key="3">
    <source>
        <dbReference type="ARBA" id="ARBA00012929"/>
    </source>
</evidence>
<evidence type="ECO:0000256" key="5">
    <source>
        <dbReference type="ARBA" id="ARBA00048200"/>
    </source>
</evidence>
<dbReference type="InterPro" id="IPR036291">
    <property type="entry name" value="NAD(P)-bd_dom_sf"/>
</dbReference>
<proteinExistence type="inferred from homology"/>
<dbReference type="EMBL" id="SKFH01000004">
    <property type="protein sequence ID" value="TCZ73966.1"/>
    <property type="molecule type" value="Genomic_DNA"/>
</dbReference>
<comment type="caution">
    <text evidence="8">The sequence shown here is derived from an EMBL/GenBank/DDBJ whole genome shotgun (WGS) entry which is preliminary data.</text>
</comment>
<dbReference type="GO" id="GO:0019305">
    <property type="term" value="P:dTDP-rhamnose biosynthetic process"/>
    <property type="evidence" value="ECO:0007669"/>
    <property type="project" value="UniProtKB-UniPathway"/>
</dbReference>
<comment type="similarity">
    <text evidence="2 6">Belongs to the dTDP-4-dehydrorhamnose reductase family.</text>
</comment>
<protein>
    <recommendedName>
        <fullName evidence="4 6">dTDP-4-dehydrorhamnose reductase</fullName>
        <ecNumber evidence="3 6">1.1.1.133</ecNumber>
    </recommendedName>
</protein>
<dbReference type="EC" id="1.1.1.133" evidence="3 6"/>
<dbReference type="CDD" id="cd05254">
    <property type="entry name" value="dTDP_HR_like_SDR_e"/>
    <property type="match status" value="1"/>
</dbReference>
<dbReference type="GO" id="GO:0005829">
    <property type="term" value="C:cytosol"/>
    <property type="evidence" value="ECO:0007669"/>
    <property type="project" value="TreeGrafter"/>
</dbReference>
<comment type="catalytic activity">
    <reaction evidence="5">
        <text>dTDP-beta-L-rhamnose + NADP(+) = dTDP-4-dehydro-beta-L-rhamnose + NADPH + H(+)</text>
        <dbReference type="Rhea" id="RHEA:21796"/>
        <dbReference type="ChEBI" id="CHEBI:15378"/>
        <dbReference type="ChEBI" id="CHEBI:57510"/>
        <dbReference type="ChEBI" id="CHEBI:57783"/>
        <dbReference type="ChEBI" id="CHEBI:58349"/>
        <dbReference type="ChEBI" id="CHEBI:62830"/>
        <dbReference type="EC" id="1.1.1.133"/>
    </reaction>
</comment>
<comment type="pathway">
    <text evidence="1 6">Carbohydrate biosynthesis; dTDP-L-rhamnose biosynthesis.</text>
</comment>
<dbReference type="OrthoDB" id="9803892at2"/>
<evidence type="ECO:0000256" key="1">
    <source>
        <dbReference type="ARBA" id="ARBA00004781"/>
    </source>
</evidence>
<feature type="domain" description="RmlD-like substrate binding" evidence="7">
    <location>
        <begin position="3"/>
        <end position="289"/>
    </location>
</feature>
<dbReference type="InterPro" id="IPR029903">
    <property type="entry name" value="RmlD-like-bd"/>
</dbReference>
<evidence type="ECO:0000313" key="8">
    <source>
        <dbReference type="EMBL" id="TCZ73966.1"/>
    </source>
</evidence>
<dbReference type="PANTHER" id="PTHR10491">
    <property type="entry name" value="DTDP-4-DEHYDRORHAMNOSE REDUCTASE"/>
    <property type="match status" value="1"/>
</dbReference>
<dbReference type="Proteomes" id="UP000295164">
    <property type="component" value="Unassembled WGS sequence"/>
</dbReference>
<evidence type="ECO:0000259" key="7">
    <source>
        <dbReference type="Pfam" id="PF04321"/>
    </source>
</evidence>
<gene>
    <name evidence="8" type="ORF">E0486_04605</name>
</gene>
<dbReference type="UniPathway" id="UPA00124"/>